<evidence type="ECO:0000313" key="2">
    <source>
        <dbReference type="Proteomes" id="UP001275440"/>
    </source>
</evidence>
<reference evidence="1 2" key="1">
    <citation type="submission" date="2019-10" db="EMBL/GenBank/DDBJ databases">
        <title>Draft Genome Assembly of Rhodococcus zopfii DSM44189.</title>
        <authorList>
            <person name="Sutton J.M."/>
            <person name="Akob D.M."/>
            <person name="Bushman T.J."/>
        </authorList>
    </citation>
    <scope>NUCLEOTIDE SEQUENCE [LARGE SCALE GENOMIC DNA]</scope>
    <source>
        <strain evidence="1 2">DSM 44189</strain>
    </source>
</reference>
<gene>
    <name evidence="1" type="ORF">F8M49_02650</name>
</gene>
<organism evidence="1 2">
    <name type="scientific">Rhodococcus zopfii</name>
    <dbReference type="NCBI Taxonomy" id="43772"/>
    <lineage>
        <taxon>Bacteria</taxon>
        <taxon>Bacillati</taxon>
        <taxon>Actinomycetota</taxon>
        <taxon>Actinomycetes</taxon>
        <taxon>Mycobacteriales</taxon>
        <taxon>Nocardiaceae</taxon>
        <taxon>Rhodococcus</taxon>
    </lineage>
</organism>
<evidence type="ECO:0000313" key="1">
    <source>
        <dbReference type="EMBL" id="MDV2474593.1"/>
    </source>
</evidence>
<sequence length="73" mass="7575">MISSQVGGGAIEARLTALDAAVDGLLGDALSGLSNDDIVEVLQRMETSLRKATTVGHQLIVESTERMTPGHLG</sequence>
<proteinExistence type="predicted"/>
<comment type="caution">
    <text evidence="1">The sequence shown here is derived from an EMBL/GenBank/DDBJ whole genome shotgun (WGS) entry which is preliminary data.</text>
</comment>
<accession>A0ABU3WMD2</accession>
<protein>
    <submittedName>
        <fullName evidence="1">Uncharacterized protein</fullName>
    </submittedName>
</protein>
<name>A0ABU3WMD2_9NOCA</name>
<dbReference type="Proteomes" id="UP001275440">
    <property type="component" value="Unassembled WGS sequence"/>
</dbReference>
<keyword evidence="2" id="KW-1185">Reference proteome</keyword>
<dbReference type="EMBL" id="WBMO01000001">
    <property type="protein sequence ID" value="MDV2474593.1"/>
    <property type="molecule type" value="Genomic_DNA"/>
</dbReference>